<gene>
    <name evidence="1" type="ORF">FCALED_LOCUS10827</name>
</gene>
<dbReference type="AlphaFoldDB" id="A0A9N9H1N4"/>
<keyword evidence="2" id="KW-1185">Reference proteome</keyword>
<dbReference type="Proteomes" id="UP000789570">
    <property type="component" value="Unassembled WGS sequence"/>
</dbReference>
<reference evidence="1" key="1">
    <citation type="submission" date="2021-06" db="EMBL/GenBank/DDBJ databases">
        <authorList>
            <person name="Kallberg Y."/>
            <person name="Tangrot J."/>
            <person name="Rosling A."/>
        </authorList>
    </citation>
    <scope>NUCLEOTIDE SEQUENCE</scope>
    <source>
        <strain evidence="1">UK204</strain>
    </source>
</reference>
<evidence type="ECO:0000313" key="1">
    <source>
        <dbReference type="EMBL" id="CAG8646242.1"/>
    </source>
</evidence>
<name>A0A9N9H1N4_9GLOM</name>
<evidence type="ECO:0000313" key="2">
    <source>
        <dbReference type="Proteomes" id="UP000789570"/>
    </source>
</evidence>
<proteinExistence type="predicted"/>
<sequence length="144" mass="16394">MNSISNANQLLLQPFIIIEESNLEVSTGVKSSLELESNSDEFFEIDRKISDAIHQTSKHTTNTIDNIFNFSNIENENIDDQIQTISTLNNTTRNFHNAYERPTHGEMRQNDSEIIVKVMVKGGEIIGERWQNNGKIIGEIMVKV</sequence>
<protein>
    <submittedName>
        <fullName evidence="1">10010_t:CDS:1</fullName>
    </submittedName>
</protein>
<comment type="caution">
    <text evidence="1">The sequence shown here is derived from an EMBL/GenBank/DDBJ whole genome shotgun (WGS) entry which is preliminary data.</text>
</comment>
<dbReference type="EMBL" id="CAJVPQ010004181">
    <property type="protein sequence ID" value="CAG8646242.1"/>
    <property type="molecule type" value="Genomic_DNA"/>
</dbReference>
<accession>A0A9N9H1N4</accession>
<dbReference type="OrthoDB" id="2391059at2759"/>
<organism evidence="1 2">
    <name type="scientific">Funneliformis caledonium</name>
    <dbReference type="NCBI Taxonomy" id="1117310"/>
    <lineage>
        <taxon>Eukaryota</taxon>
        <taxon>Fungi</taxon>
        <taxon>Fungi incertae sedis</taxon>
        <taxon>Mucoromycota</taxon>
        <taxon>Glomeromycotina</taxon>
        <taxon>Glomeromycetes</taxon>
        <taxon>Glomerales</taxon>
        <taxon>Glomeraceae</taxon>
        <taxon>Funneliformis</taxon>
    </lineage>
</organism>